<protein>
    <submittedName>
        <fullName evidence="2">Putative QM-like protein</fullName>
    </submittedName>
</protein>
<dbReference type="EMBL" id="KV425882">
    <property type="protein sequence ID" value="KZW04320.1"/>
    <property type="molecule type" value="Genomic_DNA"/>
</dbReference>
<dbReference type="Proteomes" id="UP000077266">
    <property type="component" value="Unassembled WGS sequence"/>
</dbReference>
<dbReference type="InParanoid" id="A0A166BV60"/>
<feature type="non-terminal residue" evidence="2">
    <location>
        <position position="84"/>
    </location>
</feature>
<dbReference type="PANTHER" id="PTHR11726">
    <property type="entry name" value="60S RIBOSOMAL PROTEIN L10"/>
    <property type="match status" value="1"/>
</dbReference>
<name>A0A166BV60_EXIGL</name>
<keyword evidence="3" id="KW-1185">Reference proteome</keyword>
<dbReference type="InterPro" id="IPR001197">
    <property type="entry name" value="Ribosomal_uL16_euk_arch"/>
</dbReference>
<feature type="signal peptide" evidence="1">
    <location>
        <begin position="1"/>
        <end position="22"/>
    </location>
</feature>
<reference evidence="2 3" key="1">
    <citation type="journal article" date="2016" name="Mol. Biol. Evol.">
        <title>Comparative Genomics of Early-Diverging Mushroom-Forming Fungi Provides Insights into the Origins of Lignocellulose Decay Capabilities.</title>
        <authorList>
            <person name="Nagy L.G."/>
            <person name="Riley R."/>
            <person name="Tritt A."/>
            <person name="Adam C."/>
            <person name="Daum C."/>
            <person name="Floudas D."/>
            <person name="Sun H."/>
            <person name="Yadav J.S."/>
            <person name="Pangilinan J."/>
            <person name="Larsson K.H."/>
            <person name="Matsuura K."/>
            <person name="Barry K."/>
            <person name="Labutti K."/>
            <person name="Kuo R."/>
            <person name="Ohm R.A."/>
            <person name="Bhattacharya S.S."/>
            <person name="Shirouzu T."/>
            <person name="Yoshinaga Y."/>
            <person name="Martin F.M."/>
            <person name="Grigoriev I.V."/>
            <person name="Hibbett D.S."/>
        </authorList>
    </citation>
    <scope>NUCLEOTIDE SEQUENCE [LARGE SCALE GENOMIC DNA]</scope>
    <source>
        <strain evidence="2 3">HHB12029</strain>
    </source>
</reference>
<dbReference type="GO" id="GO:0006412">
    <property type="term" value="P:translation"/>
    <property type="evidence" value="ECO:0007669"/>
    <property type="project" value="InterPro"/>
</dbReference>
<gene>
    <name evidence="2" type="ORF">EXIGLDRAFT_567417</name>
</gene>
<evidence type="ECO:0000313" key="3">
    <source>
        <dbReference type="Proteomes" id="UP000077266"/>
    </source>
</evidence>
<dbReference type="InterPro" id="IPR036920">
    <property type="entry name" value="Ribosomal_uL16_sf"/>
</dbReference>
<dbReference type="STRING" id="1314781.A0A166BV60"/>
<dbReference type="OrthoDB" id="10258869at2759"/>
<dbReference type="Gene3D" id="3.90.1170.10">
    <property type="entry name" value="Ribosomal protein L10e/L16"/>
    <property type="match status" value="1"/>
</dbReference>
<proteinExistence type="predicted"/>
<dbReference type="GO" id="GO:0005840">
    <property type="term" value="C:ribosome"/>
    <property type="evidence" value="ECO:0007669"/>
    <property type="project" value="InterPro"/>
</dbReference>
<evidence type="ECO:0000313" key="2">
    <source>
        <dbReference type="EMBL" id="KZW04320.1"/>
    </source>
</evidence>
<organism evidence="2 3">
    <name type="scientific">Exidia glandulosa HHB12029</name>
    <dbReference type="NCBI Taxonomy" id="1314781"/>
    <lineage>
        <taxon>Eukaryota</taxon>
        <taxon>Fungi</taxon>
        <taxon>Dikarya</taxon>
        <taxon>Basidiomycota</taxon>
        <taxon>Agaricomycotina</taxon>
        <taxon>Agaricomycetes</taxon>
        <taxon>Auriculariales</taxon>
        <taxon>Exidiaceae</taxon>
        <taxon>Exidia</taxon>
    </lineage>
</organism>
<dbReference type="AlphaFoldDB" id="A0A166BV60"/>
<keyword evidence="1" id="KW-0732">Signal</keyword>
<accession>A0A166BV60</accession>
<feature type="chain" id="PRO_5007871386" evidence="1">
    <location>
        <begin position="23"/>
        <end position="84"/>
    </location>
</feature>
<dbReference type="GO" id="GO:0003735">
    <property type="term" value="F:structural constituent of ribosome"/>
    <property type="evidence" value="ECO:0007669"/>
    <property type="project" value="InterPro"/>
</dbReference>
<evidence type="ECO:0000256" key="1">
    <source>
        <dbReference type="SAM" id="SignalP"/>
    </source>
</evidence>
<dbReference type="SUPFAM" id="SSF54686">
    <property type="entry name" value="Ribosomal protein L16p/L10e"/>
    <property type="match status" value="1"/>
</dbReference>
<sequence length="84" mass="9715">MHARVHLFHVILINKMVSCAGADRYVLQVHRMCAWDKSFDTAARGDIGQIMLSIRCEDWNAHVVQEALRRARYKIPSRPKIILS</sequence>